<dbReference type="OrthoDB" id="9765151at2"/>
<name>A0A062Y3H9_9BACT</name>
<evidence type="ECO:0000313" key="4">
    <source>
        <dbReference type="Proteomes" id="UP000027284"/>
    </source>
</evidence>
<evidence type="ECO:0008006" key="5">
    <source>
        <dbReference type="Google" id="ProtNLM"/>
    </source>
</evidence>
<dbReference type="AlphaFoldDB" id="A0A062Y3H9"/>
<organism evidence="3 4">
    <name type="scientific">Thermoanaerobaculum aquaticum</name>
    <dbReference type="NCBI Taxonomy" id="1312852"/>
    <lineage>
        <taxon>Bacteria</taxon>
        <taxon>Pseudomonadati</taxon>
        <taxon>Acidobacteriota</taxon>
        <taxon>Thermoanaerobaculia</taxon>
        <taxon>Thermoanaerobaculales</taxon>
        <taxon>Thermoanaerobaculaceae</taxon>
        <taxon>Thermoanaerobaculum</taxon>
    </lineage>
</organism>
<evidence type="ECO:0000259" key="1">
    <source>
        <dbReference type="Pfam" id="PF10079"/>
    </source>
</evidence>
<sequence length="518" mass="57527">MPPACASTEPWVTVPLNRWEPPHPVTAALLAGQLTTPKPETEKALPRSPELASALAQLNRRWGNPVDEELKSWLSGASVVVAGQQPGLWGGPLLSLVKACAVAAEVARLREAGQPAVGFFWLETRDDDLPEMGWGRVVVGGQLLEARESWTRGEACGFAAVLSPLSSERLQEIPQDALPPGGLEAFTVARECFAPGQRLGEACGLFFARLLRGLGLVLVDASLPELAQASAWAAQKILEKLEEAWGCLEHRARELAGQGLPLPLRLRQDLLPFFRLEQGRRRRLAAKSAFRRLSELAHHPEGLAPNVWLRPLLQDAALGTTTAILGSSELAYHWQAQDLWELAGVPQPRWQLRPHITVVGPAERRWAEKLGVAPEELLSPRLPRRLLRASGLVRDWERLTHKWLADLQRFAEKARAEQPNLTGDLEATQKKLMGSFSWLAHRLETRAEERLQLEHQRFFRLRQSLRPAGHPQERALSVLSPLLALGMDFPIRLVEALKALPPDPSPMHLLFWNPGGPW</sequence>
<keyword evidence="4" id="KW-1185">Reference proteome</keyword>
<feature type="domain" description="Bacillithiol biosynthesis BshC N-terminal Rossmann-like" evidence="1">
    <location>
        <begin position="44"/>
        <end position="353"/>
    </location>
</feature>
<dbReference type="EMBL" id="JMFG01000002">
    <property type="protein sequence ID" value="KDA54956.1"/>
    <property type="molecule type" value="Genomic_DNA"/>
</dbReference>
<reference evidence="3 4" key="1">
    <citation type="submission" date="2014-04" db="EMBL/GenBank/DDBJ databases">
        <title>The Genome Sequence of Thermoanaerobaculum aquaticum MP-01, The First Cultivated Group 23 Acidobacterium.</title>
        <authorList>
            <person name="Stamps B.W."/>
            <person name="Losey N.A."/>
            <person name="Lawson P.A."/>
            <person name="Stevenson B.S."/>
        </authorList>
    </citation>
    <scope>NUCLEOTIDE SEQUENCE [LARGE SCALE GENOMIC DNA]</scope>
    <source>
        <strain evidence="3 4">MP-01</strain>
    </source>
</reference>
<dbReference type="STRING" id="1312852.EG19_03900"/>
<gene>
    <name evidence="3" type="ORF">EG19_03900</name>
</gene>
<dbReference type="InterPro" id="IPR055398">
    <property type="entry name" value="Rossmann-like_BshC"/>
</dbReference>
<dbReference type="Proteomes" id="UP000027284">
    <property type="component" value="Unassembled WGS sequence"/>
</dbReference>
<comment type="caution">
    <text evidence="3">The sequence shown here is derived from an EMBL/GenBank/DDBJ whole genome shotgun (WGS) entry which is preliminary data.</text>
</comment>
<evidence type="ECO:0000259" key="2">
    <source>
        <dbReference type="Pfam" id="PF24850"/>
    </source>
</evidence>
<proteinExistence type="predicted"/>
<dbReference type="RefSeq" id="WP_038046340.1">
    <property type="nucleotide sequence ID" value="NZ_JMFG01000002.1"/>
</dbReference>
<feature type="domain" description="Bacillithiol biosynthesis BshC C-terminal coiled-coil" evidence="2">
    <location>
        <begin position="409"/>
        <end position="499"/>
    </location>
</feature>
<evidence type="ECO:0000313" key="3">
    <source>
        <dbReference type="EMBL" id="KDA54956.1"/>
    </source>
</evidence>
<dbReference type="Pfam" id="PF10079">
    <property type="entry name" value="Rossmann-like_BshC"/>
    <property type="match status" value="1"/>
</dbReference>
<dbReference type="Pfam" id="PF24850">
    <property type="entry name" value="CC_BshC"/>
    <property type="match status" value="1"/>
</dbReference>
<accession>A0A062Y3H9</accession>
<dbReference type="InterPro" id="IPR055399">
    <property type="entry name" value="CC_BshC"/>
</dbReference>
<protein>
    <recommendedName>
        <fullName evidence="5">Bacillithiol biosynthesis BshC</fullName>
    </recommendedName>
</protein>